<evidence type="ECO:0000256" key="1">
    <source>
        <dbReference type="ARBA" id="ARBA00022574"/>
    </source>
</evidence>
<evidence type="ECO:0000256" key="2">
    <source>
        <dbReference type="ARBA" id="ARBA00022737"/>
    </source>
</evidence>
<organism evidence="8 9">
    <name type="scientific">Stieleria varia</name>
    <dbReference type="NCBI Taxonomy" id="2528005"/>
    <lineage>
        <taxon>Bacteria</taxon>
        <taxon>Pseudomonadati</taxon>
        <taxon>Planctomycetota</taxon>
        <taxon>Planctomycetia</taxon>
        <taxon>Pirellulales</taxon>
        <taxon>Pirellulaceae</taxon>
        <taxon>Stieleria</taxon>
    </lineage>
</organism>
<dbReference type="InterPro" id="IPR036322">
    <property type="entry name" value="WD40_repeat_dom_sf"/>
</dbReference>
<dbReference type="SMART" id="SM00320">
    <property type="entry name" value="WD40"/>
    <property type="match status" value="9"/>
</dbReference>
<keyword evidence="9" id="KW-1185">Reference proteome</keyword>
<dbReference type="EMBL" id="SJPN01000009">
    <property type="protein sequence ID" value="TWT93296.1"/>
    <property type="molecule type" value="Genomic_DNA"/>
</dbReference>
<feature type="repeat" description="WD" evidence="3">
    <location>
        <begin position="938"/>
        <end position="972"/>
    </location>
</feature>
<dbReference type="PANTHER" id="PTHR19848">
    <property type="entry name" value="WD40 REPEAT PROTEIN"/>
    <property type="match status" value="1"/>
</dbReference>
<evidence type="ECO:0000259" key="7">
    <source>
        <dbReference type="Pfam" id="PF20703"/>
    </source>
</evidence>
<dbReference type="InterPro" id="IPR019775">
    <property type="entry name" value="WD40_repeat_CS"/>
</dbReference>
<dbReference type="InterPro" id="IPR015943">
    <property type="entry name" value="WD40/YVTN_repeat-like_dom_sf"/>
</dbReference>
<protein>
    <submittedName>
        <fullName evidence="8">WD domain, G-beta repeat</fullName>
    </submittedName>
</protein>
<dbReference type="InterPro" id="IPR027417">
    <property type="entry name" value="P-loop_NTPase"/>
</dbReference>
<dbReference type="SUPFAM" id="SSF52540">
    <property type="entry name" value="P-loop containing nucleoside triphosphate hydrolases"/>
    <property type="match status" value="1"/>
</dbReference>
<proteinExistence type="predicted"/>
<evidence type="ECO:0000313" key="9">
    <source>
        <dbReference type="Proteomes" id="UP000320176"/>
    </source>
</evidence>
<keyword evidence="2" id="KW-0677">Repeat</keyword>
<gene>
    <name evidence="8" type="ORF">Pla52n_59560</name>
</gene>
<feature type="repeat" description="WD" evidence="3">
    <location>
        <begin position="1411"/>
        <end position="1448"/>
    </location>
</feature>
<dbReference type="CDD" id="cd00200">
    <property type="entry name" value="WD40"/>
    <property type="match status" value="1"/>
</dbReference>
<feature type="domain" description="Novel STAND NTPase 1" evidence="7">
    <location>
        <begin position="246"/>
        <end position="606"/>
    </location>
</feature>
<keyword evidence="1 3" id="KW-0853">WD repeat</keyword>
<evidence type="ECO:0000256" key="5">
    <source>
        <dbReference type="SAM" id="Phobius"/>
    </source>
</evidence>
<dbReference type="PANTHER" id="PTHR19848:SF8">
    <property type="entry name" value="F-BOX AND WD REPEAT DOMAIN CONTAINING 7"/>
    <property type="match status" value="1"/>
</dbReference>
<dbReference type="PROSITE" id="PS50082">
    <property type="entry name" value="WD_REPEATS_2"/>
    <property type="match status" value="4"/>
</dbReference>
<dbReference type="Proteomes" id="UP000320176">
    <property type="component" value="Unassembled WGS sequence"/>
</dbReference>
<dbReference type="Pfam" id="PF00400">
    <property type="entry name" value="WD40"/>
    <property type="match status" value="4"/>
</dbReference>
<dbReference type="OrthoDB" id="500858at2"/>
<dbReference type="PROSITE" id="PS00678">
    <property type="entry name" value="WD_REPEATS_1"/>
    <property type="match status" value="1"/>
</dbReference>
<evidence type="ECO:0000259" key="6">
    <source>
        <dbReference type="Pfam" id="PF12770"/>
    </source>
</evidence>
<dbReference type="InterPro" id="IPR011044">
    <property type="entry name" value="Quino_amine_DH_bsu"/>
</dbReference>
<dbReference type="Gene3D" id="2.130.10.10">
    <property type="entry name" value="YVTN repeat-like/Quinoprotein amine dehydrogenase"/>
    <property type="match status" value="4"/>
</dbReference>
<reference evidence="8 9" key="1">
    <citation type="submission" date="2019-02" db="EMBL/GenBank/DDBJ databases">
        <title>Deep-cultivation of Planctomycetes and their phenomic and genomic characterization uncovers novel biology.</title>
        <authorList>
            <person name="Wiegand S."/>
            <person name="Jogler M."/>
            <person name="Boedeker C."/>
            <person name="Pinto D."/>
            <person name="Vollmers J."/>
            <person name="Rivas-Marin E."/>
            <person name="Kohn T."/>
            <person name="Peeters S.H."/>
            <person name="Heuer A."/>
            <person name="Rast P."/>
            <person name="Oberbeckmann S."/>
            <person name="Bunk B."/>
            <person name="Jeske O."/>
            <person name="Meyerdierks A."/>
            <person name="Storesund J.E."/>
            <person name="Kallscheuer N."/>
            <person name="Luecker S."/>
            <person name="Lage O.M."/>
            <person name="Pohl T."/>
            <person name="Merkel B.J."/>
            <person name="Hornburger P."/>
            <person name="Mueller R.-W."/>
            <person name="Bruemmer F."/>
            <person name="Labrenz M."/>
            <person name="Spormann A.M."/>
            <person name="Op Den Camp H."/>
            <person name="Overmann J."/>
            <person name="Amann R."/>
            <person name="Jetten M.S.M."/>
            <person name="Mascher T."/>
            <person name="Medema M.H."/>
            <person name="Devos D.P."/>
            <person name="Kaster A.-K."/>
            <person name="Ovreas L."/>
            <person name="Rohde M."/>
            <person name="Galperin M.Y."/>
            <person name="Jogler C."/>
        </authorList>
    </citation>
    <scope>NUCLEOTIDE SEQUENCE [LARGE SCALE GENOMIC DNA]</scope>
    <source>
        <strain evidence="8 9">Pla52n</strain>
    </source>
</reference>
<dbReference type="Gene3D" id="3.40.50.300">
    <property type="entry name" value="P-loop containing nucleotide triphosphate hydrolases"/>
    <property type="match status" value="1"/>
</dbReference>
<keyword evidence="5" id="KW-0812">Transmembrane</keyword>
<keyword evidence="5" id="KW-0472">Membrane</keyword>
<dbReference type="PROSITE" id="PS50294">
    <property type="entry name" value="WD_REPEATS_REGION"/>
    <property type="match status" value="3"/>
</dbReference>
<evidence type="ECO:0000256" key="4">
    <source>
        <dbReference type="SAM" id="Coils"/>
    </source>
</evidence>
<feature type="repeat" description="WD" evidence="3">
    <location>
        <begin position="1112"/>
        <end position="1143"/>
    </location>
</feature>
<dbReference type="InterPro" id="IPR024983">
    <property type="entry name" value="CHAT_dom"/>
</dbReference>
<dbReference type="InterPro" id="IPR049052">
    <property type="entry name" value="nSTAND1"/>
</dbReference>
<evidence type="ECO:0000313" key="8">
    <source>
        <dbReference type="EMBL" id="TWT93296.1"/>
    </source>
</evidence>
<keyword evidence="4" id="KW-0175">Coiled coil</keyword>
<accession>A0A5C6A1K0</accession>
<feature type="domain" description="CHAT" evidence="6">
    <location>
        <begin position="21"/>
        <end position="181"/>
    </location>
</feature>
<dbReference type="Pfam" id="PF12770">
    <property type="entry name" value="CHAT"/>
    <property type="match status" value="1"/>
</dbReference>
<evidence type="ECO:0000256" key="3">
    <source>
        <dbReference type="PROSITE-ProRule" id="PRU00221"/>
    </source>
</evidence>
<feature type="coiled-coil region" evidence="4">
    <location>
        <begin position="712"/>
        <end position="771"/>
    </location>
</feature>
<keyword evidence="5" id="KW-1133">Transmembrane helix</keyword>
<dbReference type="SUPFAM" id="SSF50978">
    <property type="entry name" value="WD40 repeat-like"/>
    <property type="match status" value="2"/>
</dbReference>
<comment type="caution">
    <text evidence="8">The sequence shown here is derived from an EMBL/GenBank/DDBJ whole genome shotgun (WGS) entry which is preliminary data.</text>
</comment>
<dbReference type="SUPFAM" id="SSF50969">
    <property type="entry name" value="YVTN repeat-like/Quinoprotein amine dehydrogenase"/>
    <property type="match status" value="1"/>
</dbReference>
<name>A0A5C6A1K0_9BACT</name>
<feature type="repeat" description="WD" evidence="3">
    <location>
        <begin position="1070"/>
        <end position="1111"/>
    </location>
</feature>
<sequence>MFRPPVIFLAFANDYVNDGKHLASLKVELKQIRDALQSAAAKGLCEVVERNGAAADDVFQVFLDPRYQDRIAIFHFAGHAGATQLLLESVGGDAEIAGAEGMASFLGLQQSLQLAFLNGCSTAQQTQALLDAGMPCVISTRQPINDQVATDFSTCFYRALANHCDLQTAFETATAAARTKMTGRTRALGLVSNDPTDADSNVDVFPWTMTIAEKHPHVARWNLPAASKNPLLALPPLPRMELPAKPYRYLNWYRKRDAAVFFGRGKEIRDLYKKITTPTSAPVILFYGRSGVGKSSLLDAGLIPRLESKHEVTYLRRDRDRGLLGTVIDAFPDIVEDRSPKETWLEHEAKTGRPLTIILDQLEEIETRPNASLSDEMKRFMDAVQEVFENPQQRPQGRLILGFRKEWLADVKKQLEQREVLFNEVFLEHLDREGVIDAILGPIVDPDLATHYQLSIDDGLADQICDDLLEDSQGNIAPTLQILLSRMWDSAKAANSASPRFTRELYASRRKGMLMTDFLKEQLGLLEQECGEYAPPDLLIDALAMHTTPLGTANQIAMSQLRETYQHHEGNLSKLLTAFQDAYLLTMPDAQVVNEIVSTRLAHDTLAPLVRERFEASPYPGQHARKILENRVGQWENGQIGTPLDDEDLSIVEAGHNGMRDWTPDERRMIEASRIARDRRMRDRRRWKVIGVIAVNLIVAVGIIATIFGIKATKQERLAENALAQAQLATQEANAAFADAQASALAATTAQENANRQRERAEIESQRAQSITYGSQVKLALLNWQRGRPGSAFQNLESTQDDQRDWEFFYLKQLFANGFSELQLPYNSIKSIALSPPTRSLHSVRTGSSESFTYSLVAGGGENEQYGVYTVDAYHGGIQGARAGKYSEIKCVAYSPDGQKICVGHIDGKLELQHTSDYRQQVLAPGVSLGIYPRSLPIGVYPNAINSAEFSADSKRLVSGNASGVIQMWKFDGVDVEVEPQSLQSSGAAVQDIQFSADGESVVWVSDDGRLSRIDLSNPTEPTILADDIEDVRSLAVSPRGSLIATGGSHLIIWDTSKPDTPGVAMRSVSGLHKDTITCLAFTSDGSRLVSGSVDQTVKVWDVTTRDLVQTFTGHHCVVTDLCVTPDGMKIFSSGTDGRIKTWPVDPEPPTMLTTGALRFIKPIDNGFVAIGGYPQTAFTYKNQRQLFPQAIPEFVVDIDIQNDSSRWFFSTNTGSLTRLNQSWRREGEMHDGKSIASTPAGPLVAMTLSSGEIEILQSDDGKSIRRLSGHKDFTGDIEFSDDGRQLVSVGGDGIKVWNVSTGELRQTIDLTSLVADSPRQSLPTSSSEYFPCQVAFTRDSKQIIAALGYGLGMSLWDIDQASLKFRFDGADNIDFFAMNPDGTRVASKESPEGNGVDVWETRFGTKVLTLEGHTDYVYSVAFVDDGKTLVSGDAKGNLIQWKAGETP</sequence>
<feature type="transmembrane region" description="Helical" evidence="5">
    <location>
        <begin position="689"/>
        <end position="710"/>
    </location>
</feature>
<dbReference type="InterPro" id="IPR001680">
    <property type="entry name" value="WD40_rpt"/>
</dbReference>
<dbReference type="Pfam" id="PF20703">
    <property type="entry name" value="nSTAND1"/>
    <property type="match status" value="1"/>
</dbReference>
<dbReference type="RefSeq" id="WP_146522912.1">
    <property type="nucleotide sequence ID" value="NZ_CP151726.1"/>
</dbReference>